<dbReference type="NCBIfam" id="TIGR00547">
    <property type="entry name" value="lolA"/>
    <property type="match status" value="1"/>
</dbReference>
<keyword evidence="8 10" id="KW-0653">Protein transport</keyword>
<dbReference type="GO" id="GO:0042953">
    <property type="term" value="P:lipoprotein transport"/>
    <property type="evidence" value="ECO:0007669"/>
    <property type="project" value="InterPro"/>
</dbReference>
<dbReference type="PANTHER" id="PTHR35869:SF1">
    <property type="entry name" value="OUTER-MEMBRANE LIPOPROTEIN CARRIER PROTEIN"/>
    <property type="match status" value="1"/>
</dbReference>
<evidence type="ECO:0000256" key="6">
    <source>
        <dbReference type="ARBA" id="ARBA00022729"/>
    </source>
</evidence>
<gene>
    <name evidence="10 11" type="primary">lolA</name>
    <name evidence="11" type="ORF">E3E15_06715</name>
</gene>
<comment type="subcellular location">
    <subcellularLocation>
        <location evidence="1 10">Periplasm</location>
    </subcellularLocation>
</comment>
<keyword evidence="6 10" id="KW-0732">Signal</keyword>
<keyword evidence="11" id="KW-0449">Lipoprotein</keyword>
<feature type="chain" id="PRO_5027178883" description="Outer-membrane lipoprotein carrier protein" evidence="10">
    <location>
        <begin position="20"/>
        <end position="204"/>
    </location>
</feature>
<protein>
    <recommendedName>
        <fullName evidence="4 10">Outer-membrane lipoprotein carrier protein</fullName>
    </recommendedName>
</protein>
<dbReference type="Pfam" id="PF03548">
    <property type="entry name" value="LolA"/>
    <property type="match status" value="1"/>
</dbReference>
<comment type="function">
    <text evidence="10">Participates in the translocation of lipoproteins from the inner membrane to the outer membrane. Only forms a complex with a lipoprotein if the residue after the N-terminal Cys is not an aspartate (The Asp acts as a targeting signal to indicate that the lipoprotein should stay in the inner membrane).</text>
</comment>
<evidence type="ECO:0000313" key="11">
    <source>
        <dbReference type="EMBL" id="QIV95051.1"/>
    </source>
</evidence>
<dbReference type="AlphaFoldDB" id="A0A6M3HY46"/>
<dbReference type="GO" id="GO:0042597">
    <property type="term" value="C:periplasmic space"/>
    <property type="evidence" value="ECO:0007669"/>
    <property type="project" value="UniProtKB-SubCell"/>
</dbReference>
<dbReference type="InterPro" id="IPR029046">
    <property type="entry name" value="LolA/LolB/LppX"/>
</dbReference>
<evidence type="ECO:0000256" key="10">
    <source>
        <dbReference type="HAMAP-Rule" id="MF_00240"/>
    </source>
</evidence>
<feature type="signal peptide" evidence="10">
    <location>
        <begin position="1"/>
        <end position="19"/>
    </location>
</feature>
<keyword evidence="9 10" id="KW-0143">Chaperone</keyword>
<evidence type="ECO:0000256" key="3">
    <source>
        <dbReference type="ARBA" id="ARBA00011245"/>
    </source>
</evidence>
<dbReference type="Gene3D" id="2.50.20.10">
    <property type="entry name" value="Lipoprotein localisation LolA/LolB/LppX"/>
    <property type="match status" value="1"/>
</dbReference>
<keyword evidence="7 10" id="KW-0574">Periplasm</keyword>
<reference evidence="11 12" key="1">
    <citation type="submission" date="2019-03" db="EMBL/GenBank/DDBJ databases">
        <title>Complete Genome Sequence of Allofrancisella frigidaquae Strain SYSU 10HL1970 Isolated from Water-Cooling Systems in China.</title>
        <authorList>
            <person name="Ohrman C."/>
            <person name="Uneklint I."/>
            <person name="Sjodin A."/>
        </authorList>
    </citation>
    <scope>NUCLEOTIDE SEQUENCE [LARGE SCALE GENOMIC DNA]</scope>
    <source>
        <strain evidence="11 12">SYSU 10HL1970</strain>
    </source>
</reference>
<accession>A0A6M3HY46</accession>
<dbReference type="InterPro" id="IPR018323">
    <property type="entry name" value="OM_lipoprot_carrier_LolA_Pbac"/>
</dbReference>
<dbReference type="PANTHER" id="PTHR35869">
    <property type="entry name" value="OUTER-MEMBRANE LIPOPROTEIN CARRIER PROTEIN"/>
    <property type="match status" value="1"/>
</dbReference>
<dbReference type="KEGG" id="afri:E3E15_06715"/>
<proteinExistence type="inferred from homology"/>
<sequence precursor="true">MRKAILYILLILITSTCFAKSDSISLIDKLNNIDSMTADFTQKLIDGQSSNNISSKGFILLKKPHFFKWVTQSPNKQEIVSNGKKLWIYDSDLEQLIVKKVSDNIAQFPYLILLADNTENIGEMFNIYKKNNNTYILKPKNNEMITSLTIKFTDENQLDYLDISTSLQQYTQINFSNTKTDISNIKNDDFNFVPPKGTDIIDET</sequence>
<dbReference type="SUPFAM" id="SSF89392">
    <property type="entry name" value="Prokaryotic lipoproteins and lipoprotein localization factors"/>
    <property type="match status" value="1"/>
</dbReference>
<evidence type="ECO:0000256" key="4">
    <source>
        <dbReference type="ARBA" id="ARBA00014035"/>
    </source>
</evidence>
<evidence type="ECO:0000256" key="8">
    <source>
        <dbReference type="ARBA" id="ARBA00022927"/>
    </source>
</evidence>
<dbReference type="EMBL" id="CP038017">
    <property type="protein sequence ID" value="QIV95051.1"/>
    <property type="molecule type" value="Genomic_DNA"/>
</dbReference>
<keyword evidence="5 10" id="KW-0813">Transport</keyword>
<dbReference type="RefSeq" id="WP_172107068.1">
    <property type="nucleotide sequence ID" value="NZ_CP038017.1"/>
</dbReference>
<dbReference type="GO" id="GO:0044874">
    <property type="term" value="P:lipoprotein localization to outer membrane"/>
    <property type="evidence" value="ECO:0007669"/>
    <property type="project" value="UniProtKB-UniRule"/>
</dbReference>
<organism evidence="11 12">
    <name type="scientific">Allofrancisella frigidaquae</name>
    <dbReference type="NCBI Taxonomy" id="1085644"/>
    <lineage>
        <taxon>Bacteria</taxon>
        <taxon>Pseudomonadati</taxon>
        <taxon>Pseudomonadota</taxon>
        <taxon>Gammaproteobacteria</taxon>
        <taxon>Thiotrichales</taxon>
        <taxon>Francisellaceae</taxon>
        <taxon>Allofrancisella</taxon>
    </lineage>
</organism>
<dbReference type="HAMAP" id="MF_00240">
    <property type="entry name" value="LolA"/>
    <property type="match status" value="1"/>
</dbReference>
<evidence type="ECO:0000256" key="1">
    <source>
        <dbReference type="ARBA" id="ARBA00004418"/>
    </source>
</evidence>
<comment type="subunit">
    <text evidence="3 10">Monomer.</text>
</comment>
<evidence type="ECO:0000256" key="7">
    <source>
        <dbReference type="ARBA" id="ARBA00022764"/>
    </source>
</evidence>
<evidence type="ECO:0000313" key="12">
    <source>
        <dbReference type="Proteomes" id="UP000503320"/>
    </source>
</evidence>
<evidence type="ECO:0000256" key="9">
    <source>
        <dbReference type="ARBA" id="ARBA00023186"/>
    </source>
</evidence>
<evidence type="ECO:0000256" key="2">
    <source>
        <dbReference type="ARBA" id="ARBA00007615"/>
    </source>
</evidence>
<dbReference type="Proteomes" id="UP000503320">
    <property type="component" value="Chromosome"/>
</dbReference>
<comment type="similarity">
    <text evidence="2 10">Belongs to the LolA family.</text>
</comment>
<dbReference type="CDD" id="cd16325">
    <property type="entry name" value="LolA"/>
    <property type="match status" value="1"/>
</dbReference>
<name>A0A6M3HY46_9GAMM</name>
<evidence type="ECO:0000256" key="5">
    <source>
        <dbReference type="ARBA" id="ARBA00022448"/>
    </source>
</evidence>
<dbReference type="InterPro" id="IPR004564">
    <property type="entry name" value="OM_lipoprot_carrier_LolA-like"/>
</dbReference>
<keyword evidence="12" id="KW-1185">Reference proteome</keyword>